<dbReference type="RefSeq" id="WP_169607191.1">
    <property type="nucleotide sequence ID" value="NZ_CP051682.1"/>
</dbReference>
<protein>
    <submittedName>
        <fullName evidence="2">Uncharacterized protein</fullName>
    </submittedName>
</protein>
<organism evidence="2 3">
    <name type="scientific">Mucilaginibacter robiniae</name>
    <dbReference type="NCBI Taxonomy" id="2728022"/>
    <lineage>
        <taxon>Bacteria</taxon>
        <taxon>Pseudomonadati</taxon>
        <taxon>Bacteroidota</taxon>
        <taxon>Sphingobacteriia</taxon>
        <taxon>Sphingobacteriales</taxon>
        <taxon>Sphingobacteriaceae</taxon>
        <taxon>Mucilaginibacter</taxon>
    </lineage>
</organism>
<accession>A0A7L5E363</accession>
<proteinExistence type="predicted"/>
<dbReference type="Proteomes" id="UP000503278">
    <property type="component" value="Chromosome"/>
</dbReference>
<evidence type="ECO:0000313" key="3">
    <source>
        <dbReference type="Proteomes" id="UP000503278"/>
    </source>
</evidence>
<dbReference type="AlphaFoldDB" id="A0A7L5E363"/>
<name>A0A7L5E363_9SPHI</name>
<dbReference type="KEGG" id="mrob:HH214_09515"/>
<evidence type="ECO:0000256" key="1">
    <source>
        <dbReference type="SAM" id="MobiDB-lite"/>
    </source>
</evidence>
<sequence>MAASFRQFSDWSVCHGIAWSTSPEYLESAKTGLRYTYNSGTPNTDNPKLAARHYLQAIDKTESLLDKHTKELETLREQIPQMEKLIGRPFDREAELQQLKSELTRLEQEIAAQIRGKQQQHPNEPLATEQEREAVIIPLREPEQHPGPAETAAGNFRSREAPAEQAPVRKHKSLKIN</sequence>
<feature type="compositionally biased region" description="Basic residues" evidence="1">
    <location>
        <begin position="168"/>
        <end position="177"/>
    </location>
</feature>
<dbReference type="EMBL" id="CP051682">
    <property type="protein sequence ID" value="QJD96094.1"/>
    <property type="molecule type" value="Genomic_DNA"/>
</dbReference>
<reference evidence="2 3" key="1">
    <citation type="submission" date="2020-04" db="EMBL/GenBank/DDBJ databases">
        <title>Genome sequencing of novel species.</title>
        <authorList>
            <person name="Heo J."/>
            <person name="Kim S.-J."/>
            <person name="Kim J.-S."/>
            <person name="Hong S.-B."/>
            <person name="Kwon S.-W."/>
        </authorList>
    </citation>
    <scope>NUCLEOTIDE SEQUENCE [LARGE SCALE GENOMIC DNA]</scope>
    <source>
        <strain evidence="2 3">F39-2</strain>
    </source>
</reference>
<feature type="region of interest" description="Disordered" evidence="1">
    <location>
        <begin position="114"/>
        <end position="177"/>
    </location>
</feature>
<feature type="compositionally biased region" description="Basic and acidic residues" evidence="1">
    <location>
        <begin position="129"/>
        <end position="144"/>
    </location>
</feature>
<gene>
    <name evidence="2" type="ORF">HH214_09515</name>
</gene>
<keyword evidence="3" id="KW-1185">Reference proteome</keyword>
<evidence type="ECO:0000313" key="2">
    <source>
        <dbReference type="EMBL" id="QJD96094.1"/>
    </source>
</evidence>